<evidence type="ECO:0000256" key="14">
    <source>
        <dbReference type="ARBA" id="ARBA00048119"/>
    </source>
</evidence>
<dbReference type="STRING" id="92947.BVG79_00178"/>
<dbReference type="GO" id="GO:0016117">
    <property type="term" value="P:carotenoid biosynthetic process"/>
    <property type="evidence" value="ECO:0007669"/>
    <property type="project" value="UniProtKB-KW"/>
</dbReference>
<dbReference type="SFLD" id="SFLDS00005">
    <property type="entry name" value="Isoprenoid_Synthase_Type_I"/>
    <property type="match status" value="1"/>
</dbReference>
<evidence type="ECO:0000256" key="2">
    <source>
        <dbReference type="ARBA" id="ARBA00005221"/>
    </source>
</evidence>
<evidence type="ECO:0000256" key="16">
    <source>
        <dbReference type="RuleBase" id="RU004466"/>
    </source>
</evidence>
<evidence type="ECO:0000256" key="13">
    <source>
        <dbReference type="ARBA" id="ARBA00032052"/>
    </source>
</evidence>
<dbReference type="KEGG" id="kro:BVG79_00178"/>
<evidence type="ECO:0000313" key="18">
    <source>
        <dbReference type="Proteomes" id="UP000242447"/>
    </source>
</evidence>
<dbReference type="GO" id="GO:0015995">
    <property type="term" value="P:chlorophyll biosynthetic process"/>
    <property type="evidence" value="ECO:0007669"/>
    <property type="project" value="UniProtKB-KW"/>
</dbReference>
<name>A0A1W6NWA2_9RHOB</name>
<keyword evidence="5" id="KW-0602">Photosynthesis</keyword>
<keyword evidence="7" id="KW-0479">Metal-binding</keyword>
<dbReference type="EMBL" id="CP019937">
    <property type="protein sequence ID" value="ARO13538.1"/>
    <property type="molecule type" value="Genomic_DNA"/>
</dbReference>
<dbReference type="PANTHER" id="PTHR43281:SF1">
    <property type="entry name" value="FARNESYL DIPHOSPHATE SYNTHASE"/>
    <property type="match status" value="1"/>
</dbReference>
<dbReference type="GO" id="GO:0015979">
    <property type="term" value="P:photosynthesis"/>
    <property type="evidence" value="ECO:0007669"/>
    <property type="project" value="UniProtKB-KW"/>
</dbReference>
<evidence type="ECO:0000256" key="4">
    <source>
        <dbReference type="ARBA" id="ARBA00012382"/>
    </source>
</evidence>
<evidence type="ECO:0000256" key="3">
    <source>
        <dbReference type="ARBA" id="ARBA00006706"/>
    </source>
</evidence>
<dbReference type="Pfam" id="PF00348">
    <property type="entry name" value="polyprenyl_synt"/>
    <property type="match status" value="1"/>
</dbReference>
<dbReference type="GO" id="GO:0046872">
    <property type="term" value="F:metal ion binding"/>
    <property type="evidence" value="ECO:0007669"/>
    <property type="project" value="UniProtKB-KW"/>
</dbReference>
<keyword evidence="11" id="KW-0414">Isoprene biosynthesis</keyword>
<dbReference type="FunFam" id="1.10.600.10:FF:000001">
    <property type="entry name" value="Geranylgeranyl diphosphate synthase"/>
    <property type="match status" value="1"/>
</dbReference>
<dbReference type="EC" id="2.5.1.29" evidence="4"/>
<dbReference type="InterPro" id="IPR008949">
    <property type="entry name" value="Isoprenoid_synthase_dom_sf"/>
</dbReference>
<dbReference type="Proteomes" id="UP000242447">
    <property type="component" value="Chromosome"/>
</dbReference>
<evidence type="ECO:0000256" key="6">
    <source>
        <dbReference type="ARBA" id="ARBA00022679"/>
    </source>
</evidence>
<keyword evidence="18" id="KW-1185">Reference proteome</keyword>
<comment type="similarity">
    <text evidence="3 16">Belongs to the FPP/GGPP synthase family.</text>
</comment>
<dbReference type="PANTHER" id="PTHR43281">
    <property type="entry name" value="FARNESYL DIPHOSPHATE SYNTHASE"/>
    <property type="match status" value="1"/>
</dbReference>
<dbReference type="Gene3D" id="1.10.600.10">
    <property type="entry name" value="Farnesyl Diphosphate Synthase"/>
    <property type="match status" value="1"/>
</dbReference>
<evidence type="ECO:0000256" key="7">
    <source>
        <dbReference type="ARBA" id="ARBA00022723"/>
    </source>
</evidence>
<organism evidence="17 18">
    <name type="scientific">Ketogulonicigenium robustum</name>
    <dbReference type="NCBI Taxonomy" id="92947"/>
    <lineage>
        <taxon>Bacteria</taxon>
        <taxon>Pseudomonadati</taxon>
        <taxon>Pseudomonadota</taxon>
        <taxon>Alphaproteobacteria</taxon>
        <taxon>Rhodobacterales</taxon>
        <taxon>Roseobacteraceae</taxon>
        <taxon>Ketogulonicigenium</taxon>
    </lineage>
</organism>
<evidence type="ECO:0000313" key="17">
    <source>
        <dbReference type="EMBL" id="ARO13538.1"/>
    </source>
</evidence>
<dbReference type="GO" id="GO:0004311">
    <property type="term" value="F:geranylgeranyl diphosphate synthase activity"/>
    <property type="evidence" value="ECO:0007669"/>
    <property type="project" value="UniProtKB-EC"/>
</dbReference>
<keyword evidence="10" id="KW-0149">Chlorophyll biosynthesis</keyword>
<dbReference type="InterPro" id="IPR000092">
    <property type="entry name" value="Polyprenyl_synt"/>
</dbReference>
<comment type="cofactor">
    <cofactor evidence="1">
        <name>Mg(2+)</name>
        <dbReference type="ChEBI" id="CHEBI:18420"/>
    </cofactor>
</comment>
<comment type="catalytic activity">
    <reaction evidence="14">
        <text>isopentenyl diphosphate + (2E,6E)-farnesyl diphosphate = (2E,6E,10E)-geranylgeranyl diphosphate + diphosphate</text>
        <dbReference type="Rhea" id="RHEA:17653"/>
        <dbReference type="ChEBI" id="CHEBI:33019"/>
        <dbReference type="ChEBI" id="CHEBI:58756"/>
        <dbReference type="ChEBI" id="CHEBI:128769"/>
        <dbReference type="ChEBI" id="CHEBI:175763"/>
        <dbReference type="EC" id="2.5.1.29"/>
    </reaction>
</comment>
<evidence type="ECO:0000256" key="15">
    <source>
        <dbReference type="ARBA" id="ARBA00054703"/>
    </source>
</evidence>
<keyword evidence="8" id="KW-0125">Carotenoid biosynthesis</keyword>
<reference evidence="17 18" key="1">
    <citation type="submission" date="2017-02" db="EMBL/GenBank/DDBJ databases">
        <title>Ketogulonicigenium robustum SPU B003 Genome sequencing and assembly.</title>
        <authorList>
            <person name="Li Y."/>
            <person name="Liu L."/>
            <person name="Wang C."/>
            <person name="Zhang M."/>
            <person name="Zhang T."/>
            <person name="Zhang Y."/>
        </authorList>
    </citation>
    <scope>NUCLEOTIDE SEQUENCE [LARGE SCALE GENOMIC DNA]</scope>
    <source>
        <strain evidence="17 18">SPU_B003</strain>
    </source>
</reference>
<evidence type="ECO:0000256" key="12">
    <source>
        <dbReference type="ARBA" id="ARBA00023818"/>
    </source>
</evidence>
<protein>
    <recommendedName>
        <fullName evidence="12">Geranylgeranyl diphosphate synthase</fullName>
        <ecNumber evidence="4">2.5.1.29</ecNumber>
    </recommendedName>
    <alternativeName>
        <fullName evidence="13">Farnesyltranstransferase</fullName>
    </alternativeName>
</protein>
<dbReference type="SUPFAM" id="SSF48576">
    <property type="entry name" value="Terpenoid synthases"/>
    <property type="match status" value="1"/>
</dbReference>
<accession>A0A1W6NWA2</accession>
<dbReference type="SFLD" id="SFLDG01017">
    <property type="entry name" value="Polyprenyl_Transferase_Like"/>
    <property type="match status" value="1"/>
</dbReference>
<evidence type="ECO:0000256" key="8">
    <source>
        <dbReference type="ARBA" id="ARBA00022746"/>
    </source>
</evidence>
<evidence type="ECO:0000256" key="10">
    <source>
        <dbReference type="ARBA" id="ARBA00023171"/>
    </source>
</evidence>
<keyword evidence="9" id="KW-0460">Magnesium</keyword>
<comment type="function">
    <text evidence="15">Catalyzes the condensation of farnesyl diphosphate (FPP) and isopentenyl diphosphate (IPP) to yield geranylgeranyl diphosphate (GGPP) needed for biosynthesis of carotenoids and diterpenes.</text>
</comment>
<proteinExistence type="inferred from homology"/>
<dbReference type="PROSITE" id="PS00723">
    <property type="entry name" value="POLYPRENYL_SYNTHASE_1"/>
    <property type="match status" value="1"/>
</dbReference>
<dbReference type="InterPro" id="IPR033749">
    <property type="entry name" value="Polyprenyl_synt_CS"/>
</dbReference>
<dbReference type="PROSITE" id="PS00444">
    <property type="entry name" value="POLYPRENYL_SYNTHASE_2"/>
    <property type="match status" value="1"/>
</dbReference>
<evidence type="ECO:0000256" key="1">
    <source>
        <dbReference type="ARBA" id="ARBA00001946"/>
    </source>
</evidence>
<evidence type="ECO:0000256" key="9">
    <source>
        <dbReference type="ARBA" id="ARBA00022842"/>
    </source>
</evidence>
<keyword evidence="6 16" id="KW-0808">Transferase</keyword>
<dbReference type="CDD" id="cd00685">
    <property type="entry name" value="Trans_IPPS_HT"/>
    <property type="match status" value="1"/>
</dbReference>
<evidence type="ECO:0000256" key="5">
    <source>
        <dbReference type="ARBA" id="ARBA00022531"/>
    </source>
</evidence>
<sequence>MHMQGPPLAARMAQATADIQAHIAQHVAPHTGDVAAAMVYACTGGKGLRGFLVLESARLHGIARADALPVAAAIEALHAYSLVHDDMPAMDNDDLRRGRPTVHRKWSEATALLTGDALQSLAFELIATAPLTAAARIALLAALAKGAGIAGMVGGQEMDIAAETAQSPLDLAQITALQRGKTGALLTWSASAGALMAEVDPAALIAYGDALGLAFQIVDDILDVTGDAALVGKALRKDAVAGKATFVSLLGLDGAKARAQDLLHTAEAALAPYGDTAITLRETAQFVITRQN</sequence>
<comment type="pathway">
    <text evidence="2">Isoprenoid biosynthesis; geranylgeranyl diphosphate biosynthesis; geranylgeranyl diphosphate from farnesyl diphosphate and isopentenyl diphosphate: step 1/1.</text>
</comment>
<evidence type="ECO:0000256" key="11">
    <source>
        <dbReference type="ARBA" id="ARBA00023229"/>
    </source>
</evidence>
<dbReference type="AlphaFoldDB" id="A0A1W6NWA2"/>
<gene>
    <name evidence="17" type="primary">ispA</name>
    <name evidence="17" type="ORF">BVG79_00178</name>
</gene>